<gene>
    <name evidence="2" type="ORF">DRW41_17665</name>
</gene>
<proteinExistence type="predicted"/>
<sequence length="60" mass="6809">MRYFWTLFWVLLLVEMLSYVVTSMIGVAFDFKNAALLGVLTTILILVVPAIIPNEPVDNH</sequence>
<accession>A0A3D8GMA7</accession>
<feature type="transmembrane region" description="Helical" evidence="1">
    <location>
        <begin position="34"/>
        <end position="52"/>
    </location>
</feature>
<evidence type="ECO:0000313" key="3">
    <source>
        <dbReference type="Proteomes" id="UP000257144"/>
    </source>
</evidence>
<dbReference type="OrthoDB" id="2440739at2"/>
<feature type="transmembrane region" description="Helical" evidence="1">
    <location>
        <begin position="6"/>
        <end position="27"/>
    </location>
</feature>
<keyword evidence="1" id="KW-1133">Transmembrane helix</keyword>
<reference evidence="2 3" key="1">
    <citation type="submission" date="2018-07" db="EMBL/GenBank/DDBJ databases">
        <title>Bacillus sp. YLB-04 draft genome sequence.</title>
        <authorList>
            <person name="Yu L."/>
            <person name="Tang X."/>
        </authorList>
    </citation>
    <scope>NUCLEOTIDE SEQUENCE [LARGE SCALE GENOMIC DNA]</scope>
    <source>
        <strain evidence="2 3">YLB-04</strain>
    </source>
</reference>
<dbReference type="EMBL" id="QNQT01000009">
    <property type="protein sequence ID" value="RDU35563.1"/>
    <property type="molecule type" value="Genomic_DNA"/>
</dbReference>
<keyword evidence="1" id="KW-0472">Membrane</keyword>
<keyword evidence="3" id="KW-1185">Reference proteome</keyword>
<dbReference type="Proteomes" id="UP000257144">
    <property type="component" value="Unassembled WGS sequence"/>
</dbReference>
<organism evidence="2 3">
    <name type="scientific">Neobacillus piezotolerans</name>
    <dbReference type="NCBI Taxonomy" id="2259171"/>
    <lineage>
        <taxon>Bacteria</taxon>
        <taxon>Bacillati</taxon>
        <taxon>Bacillota</taxon>
        <taxon>Bacilli</taxon>
        <taxon>Bacillales</taxon>
        <taxon>Bacillaceae</taxon>
        <taxon>Neobacillus</taxon>
    </lineage>
</organism>
<dbReference type="Pfam" id="PF11151">
    <property type="entry name" value="DUF2929"/>
    <property type="match status" value="1"/>
</dbReference>
<comment type="caution">
    <text evidence="2">The sequence shown here is derived from an EMBL/GenBank/DDBJ whole genome shotgun (WGS) entry which is preliminary data.</text>
</comment>
<dbReference type="RefSeq" id="WP_115453347.1">
    <property type="nucleotide sequence ID" value="NZ_QNQT01000009.1"/>
</dbReference>
<evidence type="ECO:0000256" key="1">
    <source>
        <dbReference type="SAM" id="Phobius"/>
    </source>
</evidence>
<name>A0A3D8GMA7_9BACI</name>
<dbReference type="InterPro" id="IPR021324">
    <property type="entry name" value="DUF2929"/>
</dbReference>
<evidence type="ECO:0000313" key="2">
    <source>
        <dbReference type="EMBL" id="RDU35563.1"/>
    </source>
</evidence>
<protein>
    <submittedName>
        <fullName evidence="2">DUF2929 domain-containing protein</fullName>
    </submittedName>
</protein>
<dbReference type="AlphaFoldDB" id="A0A3D8GMA7"/>
<keyword evidence="1" id="KW-0812">Transmembrane</keyword>